<sequence length="83" mass="9051">METVTTTIVVVARRRSVFLSLYLSLASLSHSFSTCSGTGRYADPSVSSMIVATTMEGDVRSAQYTVEESPWSSMRLLLPSGRQ</sequence>
<evidence type="ECO:0000313" key="2">
    <source>
        <dbReference type="EMBL" id="MBW47529.1"/>
    </source>
</evidence>
<feature type="signal peptide" evidence="1">
    <location>
        <begin position="1"/>
        <end position="31"/>
    </location>
</feature>
<keyword evidence="1" id="KW-0732">Signal</keyword>
<feature type="chain" id="PRO_5014688761" evidence="1">
    <location>
        <begin position="32"/>
        <end position="83"/>
    </location>
</feature>
<dbReference type="AlphaFoldDB" id="A0A2M4B395"/>
<dbReference type="EMBL" id="GGFK01014208">
    <property type="protein sequence ID" value="MBW47529.1"/>
    <property type="molecule type" value="Transcribed_RNA"/>
</dbReference>
<organism evidence="2">
    <name type="scientific">Anopheles triannulatus</name>
    <dbReference type="NCBI Taxonomy" id="58253"/>
    <lineage>
        <taxon>Eukaryota</taxon>
        <taxon>Metazoa</taxon>
        <taxon>Ecdysozoa</taxon>
        <taxon>Arthropoda</taxon>
        <taxon>Hexapoda</taxon>
        <taxon>Insecta</taxon>
        <taxon>Pterygota</taxon>
        <taxon>Neoptera</taxon>
        <taxon>Endopterygota</taxon>
        <taxon>Diptera</taxon>
        <taxon>Nematocera</taxon>
        <taxon>Culicoidea</taxon>
        <taxon>Culicidae</taxon>
        <taxon>Anophelinae</taxon>
        <taxon>Anopheles</taxon>
    </lineage>
</organism>
<accession>A0A2M4B395</accession>
<reference evidence="2" key="1">
    <citation type="submission" date="2018-01" db="EMBL/GenBank/DDBJ databases">
        <title>An insight into the sialome of Amazonian anophelines.</title>
        <authorList>
            <person name="Ribeiro J.M."/>
            <person name="Scarpassa V."/>
            <person name="Calvo E."/>
        </authorList>
    </citation>
    <scope>NUCLEOTIDE SEQUENCE</scope>
    <source>
        <tissue evidence="2">Salivary glands</tissue>
    </source>
</reference>
<proteinExistence type="predicted"/>
<name>A0A2M4B395_9DIPT</name>
<evidence type="ECO:0000256" key="1">
    <source>
        <dbReference type="SAM" id="SignalP"/>
    </source>
</evidence>
<protein>
    <submittedName>
        <fullName evidence="2">Putative secreted protein</fullName>
    </submittedName>
</protein>